<protein>
    <submittedName>
        <fullName evidence="2">Nucleoside-diphosphate sugar epimerase</fullName>
    </submittedName>
</protein>
<evidence type="ECO:0000259" key="1">
    <source>
        <dbReference type="Pfam" id="PF01370"/>
    </source>
</evidence>
<dbReference type="InterPro" id="IPR051783">
    <property type="entry name" value="NAD(P)-dependent_oxidoreduct"/>
</dbReference>
<dbReference type="GO" id="GO:0005737">
    <property type="term" value="C:cytoplasm"/>
    <property type="evidence" value="ECO:0007669"/>
    <property type="project" value="TreeGrafter"/>
</dbReference>
<gene>
    <name evidence="2" type="ORF">CYL18_01180</name>
</gene>
<evidence type="ECO:0000313" key="2">
    <source>
        <dbReference type="EMBL" id="PQD96542.1"/>
    </source>
</evidence>
<dbReference type="PANTHER" id="PTHR48079:SF6">
    <property type="entry name" value="NAD(P)-BINDING DOMAIN-CONTAINING PROTEIN-RELATED"/>
    <property type="match status" value="1"/>
</dbReference>
<dbReference type="EMBL" id="PKOZ01000001">
    <property type="protein sequence ID" value="PQD96542.1"/>
    <property type="molecule type" value="Genomic_DNA"/>
</dbReference>
<dbReference type="GO" id="GO:0004029">
    <property type="term" value="F:aldehyde dehydrogenase (NAD+) activity"/>
    <property type="evidence" value="ECO:0007669"/>
    <property type="project" value="TreeGrafter"/>
</dbReference>
<proteinExistence type="predicted"/>
<dbReference type="InterPro" id="IPR001509">
    <property type="entry name" value="Epimerase_deHydtase"/>
</dbReference>
<name>A0A2S7N379_9BACI</name>
<dbReference type="PANTHER" id="PTHR48079">
    <property type="entry name" value="PROTEIN YEEZ"/>
    <property type="match status" value="1"/>
</dbReference>
<reference evidence="2 3" key="1">
    <citation type="submission" date="2017-12" db="EMBL/GenBank/DDBJ databases">
        <title>Taxonomic description and draft genome of Pradoshia cofamensis Gen. nov., sp. nov., a thermotolerant bacillale isolated from anterior gut of earthworm Eisenia fetida.</title>
        <authorList>
            <person name="Saha T."/>
            <person name="Chakraborty R."/>
        </authorList>
    </citation>
    <scope>NUCLEOTIDE SEQUENCE [LARGE SCALE GENOMIC DNA]</scope>
    <source>
        <strain evidence="2 3">EAG3</strain>
    </source>
</reference>
<sequence>MKIFMIGGTGLLGSEGAKALIKDGHKVSTLSLPPIPKGSILPDGMDIDFGNYLEMTDDEIRQSLEGCDGFVFAAGVDERIPATSPVYEFFKKYNIDPLERFLTIAKECGVKHAVILGSYFSWANRAMPELNLYKHHPYIRSRVDQAEMALSFADDDMNVSVLEIPYVFGSQAGRKPVWVFLVEQIRNMKDATQYPEGGTAMVTIRQVGQAIAGAIRNGVSGNYPVGYYNMQWSEMLSIMHKYMNREDKRIIVIPKEAYISAMQAKGAEERQKGKESGLDTFEFAKVFTSNLFIDKEIIVNQLGVKEDDIDHAIGESVRLSMEILEGKTSVIDMTAV</sequence>
<dbReference type="Proteomes" id="UP000239663">
    <property type="component" value="Unassembled WGS sequence"/>
</dbReference>
<organism evidence="2 3">
    <name type="scientific">Pradoshia eiseniae</name>
    <dbReference type="NCBI Taxonomy" id="2064768"/>
    <lineage>
        <taxon>Bacteria</taxon>
        <taxon>Bacillati</taxon>
        <taxon>Bacillota</taxon>
        <taxon>Bacilli</taxon>
        <taxon>Bacillales</taxon>
        <taxon>Bacillaceae</taxon>
        <taxon>Pradoshia</taxon>
    </lineage>
</organism>
<dbReference type="Pfam" id="PF01370">
    <property type="entry name" value="Epimerase"/>
    <property type="match status" value="1"/>
</dbReference>
<dbReference type="InterPro" id="IPR036291">
    <property type="entry name" value="NAD(P)-bd_dom_sf"/>
</dbReference>
<dbReference type="SUPFAM" id="SSF51735">
    <property type="entry name" value="NAD(P)-binding Rossmann-fold domains"/>
    <property type="match status" value="1"/>
</dbReference>
<accession>A0A2S7N379</accession>
<evidence type="ECO:0000313" key="3">
    <source>
        <dbReference type="Proteomes" id="UP000239663"/>
    </source>
</evidence>
<dbReference type="AlphaFoldDB" id="A0A2S7N379"/>
<keyword evidence="3" id="KW-1185">Reference proteome</keyword>
<feature type="domain" description="NAD-dependent epimerase/dehydratase" evidence="1">
    <location>
        <begin position="3"/>
        <end position="192"/>
    </location>
</feature>
<dbReference type="Gene3D" id="3.40.50.720">
    <property type="entry name" value="NAD(P)-binding Rossmann-like Domain"/>
    <property type="match status" value="1"/>
</dbReference>
<dbReference type="OrthoDB" id="9778052at2"/>
<dbReference type="RefSeq" id="WP_104847638.1">
    <property type="nucleotide sequence ID" value="NZ_PKOZ01000001.1"/>
</dbReference>
<comment type="caution">
    <text evidence="2">The sequence shown here is derived from an EMBL/GenBank/DDBJ whole genome shotgun (WGS) entry which is preliminary data.</text>
</comment>